<keyword evidence="1" id="KW-0812">Transmembrane</keyword>
<reference evidence="2" key="1">
    <citation type="submission" date="2020-05" db="EMBL/GenBank/DDBJ databases">
        <title>Nod-independent and nitrogen-fixing Bradyrhizobium aeschynomene sp. nov. isolated from nodules of Aeschynomene indica.</title>
        <authorList>
            <person name="Zhang Z."/>
        </authorList>
    </citation>
    <scope>NUCLEOTIDE SEQUENCE</scope>
    <source>
        <strain evidence="2">83012</strain>
    </source>
</reference>
<evidence type="ECO:0000256" key="1">
    <source>
        <dbReference type="SAM" id="Phobius"/>
    </source>
</evidence>
<proteinExistence type="predicted"/>
<keyword evidence="1" id="KW-0472">Membrane</keyword>
<keyword evidence="1" id="KW-1133">Transmembrane helix</keyword>
<evidence type="ECO:0000313" key="3">
    <source>
        <dbReference type="Proteomes" id="UP000886476"/>
    </source>
</evidence>
<feature type="transmembrane region" description="Helical" evidence="1">
    <location>
        <begin position="43"/>
        <end position="65"/>
    </location>
</feature>
<accession>A0ABX2C969</accession>
<name>A0ABX2C969_9BRAD</name>
<dbReference type="Proteomes" id="UP000886476">
    <property type="component" value="Unassembled WGS sequence"/>
</dbReference>
<comment type="caution">
    <text evidence="2">The sequence shown here is derived from an EMBL/GenBank/DDBJ whole genome shotgun (WGS) entry which is preliminary data.</text>
</comment>
<protein>
    <submittedName>
        <fullName evidence="2">Uncharacterized protein</fullName>
    </submittedName>
</protein>
<gene>
    <name evidence="2" type="ORF">HL667_07360</name>
</gene>
<dbReference type="EMBL" id="JABFDN010000002">
    <property type="protein sequence ID" value="NPU64803.1"/>
    <property type="molecule type" value="Genomic_DNA"/>
</dbReference>
<organism evidence="2 3">
    <name type="scientific">Bradyrhizobium aeschynomenes</name>
    <dbReference type="NCBI Taxonomy" id="2734909"/>
    <lineage>
        <taxon>Bacteria</taxon>
        <taxon>Pseudomonadati</taxon>
        <taxon>Pseudomonadota</taxon>
        <taxon>Alphaproteobacteria</taxon>
        <taxon>Hyphomicrobiales</taxon>
        <taxon>Nitrobacteraceae</taxon>
        <taxon>Bradyrhizobium</taxon>
    </lineage>
</organism>
<evidence type="ECO:0000313" key="2">
    <source>
        <dbReference type="EMBL" id="NPU64803.1"/>
    </source>
</evidence>
<keyword evidence="3" id="KW-1185">Reference proteome</keyword>
<dbReference type="RefSeq" id="WP_172109918.1">
    <property type="nucleotide sequence ID" value="NZ_JABFDM010000014.1"/>
</dbReference>
<sequence length="69" mass="7499">MEALQLLIRSFALLASIRGHIPQSDGFESFRDDQTPAGLLGNVAMFLTTLFCVAAAVAFVVLLAVRWMS</sequence>